<feature type="region of interest" description="Disordered" evidence="1">
    <location>
        <begin position="215"/>
        <end position="244"/>
    </location>
</feature>
<feature type="region of interest" description="Disordered" evidence="1">
    <location>
        <begin position="431"/>
        <end position="456"/>
    </location>
</feature>
<protein>
    <recommendedName>
        <fullName evidence="5">MARVEL domain-containing protein</fullName>
    </recommendedName>
</protein>
<feature type="transmembrane region" description="Helical" evidence="2">
    <location>
        <begin position="12"/>
        <end position="31"/>
    </location>
</feature>
<dbReference type="GeneID" id="95987725"/>
<keyword evidence="2" id="KW-0812">Transmembrane</keyword>
<dbReference type="EMBL" id="JBBXJM010000005">
    <property type="protein sequence ID" value="KAL1407264.1"/>
    <property type="molecule type" value="Genomic_DNA"/>
</dbReference>
<evidence type="ECO:0000256" key="1">
    <source>
        <dbReference type="SAM" id="MobiDB-lite"/>
    </source>
</evidence>
<feature type="transmembrane region" description="Helical" evidence="2">
    <location>
        <begin position="384"/>
        <end position="407"/>
    </location>
</feature>
<accession>A0ABR3PXU2</accession>
<keyword evidence="4" id="KW-1185">Reference proteome</keyword>
<proteinExistence type="predicted"/>
<feature type="transmembrane region" description="Helical" evidence="2">
    <location>
        <begin position="333"/>
        <end position="356"/>
    </location>
</feature>
<evidence type="ECO:0000313" key="3">
    <source>
        <dbReference type="EMBL" id="KAL1407264.1"/>
    </source>
</evidence>
<feature type="compositionally biased region" description="Basic and acidic residues" evidence="1">
    <location>
        <begin position="431"/>
        <end position="440"/>
    </location>
</feature>
<keyword evidence="2" id="KW-0472">Membrane</keyword>
<sequence>MPALLTASQSRWALHAFIAILSAAAIASSAARTNGVGDMLSGSRGREGHRTGTGSGDEEDDGPYAGDVRGVIVLVGGAGLGGVLLLRGIGAFVPRPWRVYLDRLEFNFAAMLWILWTSATMAFSAAIVDNGVCARSLSSVRLPSCPLLTFDLTILHLLSVSSLALVLVILSAVVRPGYEMSHSLLSDSESDTSSPGKSGGLVLWDMALAPIPEPAGPSSAPSTSTYGAVRAAEEQPPDFSPPHPPRDKFAEGRLWSYAPLVACSVGVVICAAVLAGRAGASAGGSAFIIVTGVLSTIFGITCLAVHFTKPADPKRASWDDDESLSFLRTYDRAIEVGTATLLFLLWPLAAVVYTMFPATANRPCMNPKARGVPDNFDPGTLHGYGGALCQLSAVAIVLAWLASWILFARVLGLMFPMPSAIGWREAAAERREQEAGEEGRGLLARPAPAASPEVQRPQVKYGRIVAGEAFELGDDEED</sequence>
<organism evidence="3 4">
    <name type="scientific">Vanrija albida</name>
    <dbReference type="NCBI Taxonomy" id="181172"/>
    <lineage>
        <taxon>Eukaryota</taxon>
        <taxon>Fungi</taxon>
        <taxon>Dikarya</taxon>
        <taxon>Basidiomycota</taxon>
        <taxon>Agaricomycotina</taxon>
        <taxon>Tremellomycetes</taxon>
        <taxon>Trichosporonales</taxon>
        <taxon>Trichosporonaceae</taxon>
        <taxon>Vanrija</taxon>
    </lineage>
</organism>
<reference evidence="3 4" key="1">
    <citation type="submission" date="2023-08" db="EMBL/GenBank/DDBJ databases">
        <title>Annotated Genome Sequence of Vanrija albida AlHP1.</title>
        <authorList>
            <person name="Herzog R."/>
        </authorList>
    </citation>
    <scope>NUCLEOTIDE SEQUENCE [LARGE SCALE GENOMIC DNA]</scope>
    <source>
        <strain evidence="3 4">AlHP1</strain>
    </source>
</reference>
<evidence type="ECO:0000313" key="4">
    <source>
        <dbReference type="Proteomes" id="UP001565368"/>
    </source>
</evidence>
<feature type="transmembrane region" description="Helical" evidence="2">
    <location>
        <begin position="148"/>
        <end position="174"/>
    </location>
</feature>
<feature type="transmembrane region" description="Helical" evidence="2">
    <location>
        <begin position="71"/>
        <end position="94"/>
    </location>
</feature>
<feature type="transmembrane region" description="Helical" evidence="2">
    <location>
        <begin position="286"/>
        <end position="307"/>
    </location>
</feature>
<evidence type="ECO:0000256" key="2">
    <source>
        <dbReference type="SAM" id="Phobius"/>
    </source>
</evidence>
<comment type="caution">
    <text evidence="3">The sequence shown here is derived from an EMBL/GenBank/DDBJ whole genome shotgun (WGS) entry which is preliminary data.</text>
</comment>
<feature type="transmembrane region" description="Helical" evidence="2">
    <location>
        <begin position="254"/>
        <end position="274"/>
    </location>
</feature>
<name>A0ABR3PXU2_9TREE</name>
<dbReference type="RefSeq" id="XP_069207208.1">
    <property type="nucleotide sequence ID" value="XM_069355137.1"/>
</dbReference>
<feature type="region of interest" description="Disordered" evidence="1">
    <location>
        <begin position="38"/>
        <end position="63"/>
    </location>
</feature>
<feature type="transmembrane region" description="Helical" evidence="2">
    <location>
        <begin position="106"/>
        <end position="128"/>
    </location>
</feature>
<evidence type="ECO:0008006" key="5">
    <source>
        <dbReference type="Google" id="ProtNLM"/>
    </source>
</evidence>
<dbReference type="Proteomes" id="UP001565368">
    <property type="component" value="Unassembled WGS sequence"/>
</dbReference>
<feature type="compositionally biased region" description="Low complexity" evidence="1">
    <location>
        <begin position="216"/>
        <end position="228"/>
    </location>
</feature>
<gene>
    <name evidence="3" type="ORF">Q8F55_006682</name>
</gene>
<keyword evidence="2" id="KW-1133">Transmembrane helix</keyword>